<evidence type="ECO:0000256" key="1">
    <source>
        <dbReference type="SAM" id="Phobius"/>
    </source>
</evidence>
<dbReference type="InterPro" id="IPR046139">
    <property type="entry name" value="DUF6141"/>
</dbReference>
<evidence type="ECO:0008006" key="4">
    <source>
        <dbReference type="Google" id="ProtNLM"/>
    </source>
</evidence>
<feature type="transmembrane region" description="Helical" evidence="1">
    <location>
        <begin position="52"/>
        <end position="70"/>
    </location>
</feature>
<comment type="caution">
    <text evidence="2">The sequence shown here is derived from an EMBL/GenBank/DDBJ whole genome shotgun (WGS) entry which is preliminary data.</text>
</comment>
<protein>
    <recommendedName>
        <fullName evidence="4">Bacterial Pleckstrin homology domain-containing protein</fullName>
    </recommendedName>
</protein>
<feature type="transmembrane region" description="Helical" evidence="1">
    <location>
        <begin position="14"/>
        <end position="32"/>
    </location>
</feature>
<dbReference type="EMBL" id="QUAH01000008">
    <property type="protein sequence ID" value="RFT15619.1"/>
    <property type="molecule type" value="Genomic_DNA"/>
</dbReference>
<reference evidence="2 3" key="1">
    <citation type="submission" date="2018-08" db="EMBL/GenBank/DDBJ databases">
        <title>Genome analysis of the thermophilic bacterium of the candidate phylum Aminicenantes from deep subsurface aquifer revealed its physiology and ecological role.</title>
        <authorList>
            <person name="Kadnikov V.V."/>
            <person name="Mardanov A.V."/>
            <person name="Beletsky A.V."/>
            <person name="Karnachuk O.V."/>
            <person name="Ravin N.V."/>
        </authorList>
    </citation>
    <scope>NUCLEOTIDE SEQUENCE [LARGE SCALE GENOMIC DNA]</scope>
    <source>
        <strain evidence="2">BY38</strain>
    </source>
</reference>
<proteinExistence type="predicted"/>
<sequence>MNDAPVIYEERQKLNLGLLWLPILAPMLMMWYGFYQQIIKGRPVGTRPAPDAILIVLFVIFGLLFPYFMLKTALILQVRPEGFYFRYYPFHLRFHKVSWLDIKEAELITFSPVRDFGGYGIKYAKGAKIYVAKGKKGFKITLATGRQLIFSSDNPEMLLGYMGGHWHRTT</sequence>
<name>A0A3E2BLI1_9BACT</name>
<dbReference type="Pfam" id="PF19638">
    <property type="entry name" value="DUF6141"/>
    <property type="match status" value="1"/>
</dbReference>
<evidence type="ECO:0000313" key="2">
    <source>
        <dbReference type="EMBL" id="RFT15619.1"/>
    </source>
</evidence>
<gene>
    <name evidence="2" type="ORF">OP8BY_0267</name>
</gene>
<dbReference type="Proteomes" id="UP000257323">
    <property type="component" value="Unassembled WGS sequence"/>
</dbReference>
<keyword evidence="1" id="KW-0472">Membrane</keyword>
<keyword evidence="1" id="KW-0812">Transmembrane</keyword>
<organism evidence="2 3">
    <name type="scientific">Candidatus Saccharicenans subterraneus</name>
    <dbReference type="NCBI Taxonomy" id="2508984"/>
    <lineage>
        <taxon>Bacteria</taxon>
        <taxon>Candidatus Aminicenantota</taxon>
        <taxon>Candidatus Aminicenantia</taxon>
        <taxon>Candidatus Aminicenantales</taxon>
        <taxon>Candidatus Saccharicenantaceae</taxon>
        <taxon>Candidatus Saccharicenans</taxon>
    </lineage>
</organism>
<accession>A0A3E2BLI1</accession>
<dbReference type="AlphaFoldDB" id="A0A3E2BLI1"/>
<evidence type="ECO:0000313" key="3">
    <source>
        <dbReference type="Proteomes" id="UP000257323"/>
    </source>
</evidence>
<keyword evidence="1" id="KW-1133">Transmembrane helix</keyword>